<keyword evidence="1" id="KW-0812">Transmembrane</keyword>
<evidence type="ECO:0000313" key="3">
    <source>
        <dbReference type="Proteomes" id="UP000199393"/>
    </source>
</evidence>
<keyword evidence="1" id="KW-1133">Transmembrane helix</keyword>
<dbReference type="AlphaFoldDB" id="A0A1C3MXT6"/>
<name>A0A1C3MXT6_9ACTN</name>
<feature type="transmembrane region" description="Helical" evidence="1">
    <location>
        <begin position="16"/>
        <end position="35"/>
    </location>
</feature>
<gene>
    <name evidence="2" type="ORF">GA0070620_0617</name>
</gene>
<accession>A0A1C3MXT6</accession>
<reference evidence="3" key="1">
    <citation type="submission" date="2016-06" db="EMBL/GenBank/DDBJ databases">
        <authorList>
            <person name="Varghese N."/>
        </authorList>
    </citation>
    <scope>NUCLEOTIDE SEQUENCE [LARGE SCALE GENOMIC DNA]</scope>
    <source>
        <strain evidence="3">DSM 45344</strain>
    </source>
</reference>
<protein>
    <submittedName>
        <fullName evidence="2">Uncharacterized protein</fullName>
    </submittedName>
</protein>
<proteinExistence type="predicted"/>
<dbReference type="Proteomes" id="UP000199393">
    <property type="component" value="Chromosome I"/>
</dbReference>
<keyword evidence="1" id="KW-0472">Membrane</keyword>
<dbReference type="EMBL" id="LT598496">
    <property type="protein sequence ID" value="SBV25147.1"/>
    <property type="molecule type" value="Genomic_DNA"/>
</dbReference>
<organism evidence="2 3">
    <name type="scientific">Micromonospora krabiensis</name>
    <dbReference type="NCBI Taxonomy" id="307121"/>
    <lineage>
        <taxon>Bacteria</taxon>
        <taxon>Bacillati</taxon>
        <taxon>Actinomycetota</taxon>
        <taxon>Actinomycetes</taxon>
        <taxon>Micromonosporales</taxon>
        <taxon>Micromonosporaceae</taxon>
        <taxon>Micromonospora</taxon>
    </lineage>
</organism>
<keyword evidence="3" id="KW-1185">Reference proteome</keyword>
<evidence type="ECO:0000256" key="1">
    <source>
        <dbReference type="SAM" id="Phobius"/>
    </source>
</evidence>
<evidence type="ECO:0000313" key="2">
    <source>
        <dbReference type="EMBL" id="SBV25147.1"/>
    </source>
</evidence>
<sequence length="54" mass="5972">MFTAGFGVSAVVERDWVALVGAALCGGSGLFVWFFRDGAVYNAERWRQGHEDVY</sequence>